<keyword evidence="4" id="KW-0813">Transport</keyword>
<evidence type="ECO:0000256" key="1">
    <source>
        <dbReference type="ARBA" id="ARBA00004241"/>
    </source>
</evidence>
<feature type="domain" description="Trimeric autotransporter adhesin YadA-like C-terminal membrane anchor" evidence="11">
    <location>
        <begin position="1812"/>
        <end position="1870"/>
    </location>
</feature>
<proteinExistence type="inferred from homology"/>
<dbReference type="CDD" id="cd12820">
    <property type="entry name" value="LbR_YadA-like"/>
    <property type="match status" value="3"/>
</dbReference>
<evidence type="ECO:0000256" key="4">
    <source>
        <dbReference type="ARBA" id="ARBA00022448"/>
    </source>
</evidence>
<feature type="domain" description="Trimeric autotransporter adhesin YadA-like stalk" evidence="13">
    <location>
        <begin position="1573"/>
        <end position="1604"/>
    </location>
</feature>
<dbReference type="InterPro" id="IPR045584">
    <property type="entry name" value="Pilin-like"/>
</dbReference>
<dbReference type="EMBL" id="SDPD01000010">
    <property type="protein sequence ID" value="TPH20315.1"/>
    <property type="molecule type" value="Genomic_DNA"/>
</dbReference>
<evidence type="ECO:0000313" key="15">
    <source>
        <dbReference type="EMBL" id="TPH20315.1"/>
    </source>
</evidence>
<feature type="domain" description="Trimeric autotransporter adhesin YadA-like head" evidence="12">
    <location>
        <begin position="696"/>
        <end position="722"/>
    </location>
</feature>
<gene>
    <name evidence="15" type="ORF">EUX52_08290</name>
</gene>
<feature type="domain" description="Trimeric autotransporter adhesin YadA-like head" evidence="12">
    <location>
        <begin position="665"/>
        <end position="685"/>
    </location>
</feature>
<dbReference type="SUPFAM" id="SSF101967">
    <property type="entry name" value="Adhesin YadA, collagen-binding domain"/>
    <property type="match status" value="7"/>
</dbReference>
<feature type="domain" description="Trimeric autotransporter adhesin YadA-like stalk" evidence="13">
    <location>
        <begin position="1171"/>
        <end position="1213"/>
    </location>
</feature>
<evidence type="ECO:0000256" key="3">
    <source>
        <dbReference type="ARBA" id="ARBA00005848"/>
    </source>
</evidence>
<dbReference type="GO" id="GO:0009279">
    <property type="term" value="C:cell outer membrane"/>
    <property type="evidence" value="ECO:0007669"/>
    <property type="project" value="UniProtKB-SubCell"/>
</dbReference>
<feature type="domain" description="Trimeric autotransporter adhesin YadA-like head" evidence="12">
    <location>
        <begin position="82"/>
        <end position="103"/>
    </location>
</feature>
<accession>A0A502LDG6</accession>
<organism evidence="15 16">
    <name type="scientific">Haemophilus haemolyticus</name>
    <dbReference type="NCBI Taxonomy" id="726"/>
    <lineage>
        <taxon>Bacteria</taxon>
        <taxon>Pseudomonadati</taxon>
        <taxon>Pseudomonadota</taxon>
        <taxon>Gammaproteobacteria</taxon>
        <taxon>Pasteurellales</taxon>
        <taxon>Pasteurellaceae</taxon>
        <taxon>Haemophilus</taxon>
    </lineage>
</organism>
<reference evidence="15 16" key="1">
    <citation type="submission" date="2019-01" db="EMBL/GenBank/DDBJ databases">
        <title>Comparative genomic analysis identifies haemin-independent Haemophilus haemolyticus: a formal re-classification of Haemophilus intermedius.</title>
        <authorList>
            <person name="Harris T.M."/>
            <person name="Price E.P."/>
            <person name="Sarovich D.S."/>
            <person name="Norskov-Lauritsen N."/>
            <person name="Beissbarth J."/>
            <person name="Chang A.B."/>
            <person name="Smith-Vaughan H.C."/>
        </authorList>
    </citation>
    <scope>NUCLEOTIDE SEQUENCE [LARGE SCALE GENOMIC DNA]</scope>
    <source>
        <strain evidence="15 16">60982 B Hi-1</strain>
    </source>
</reference>
<dbReference type="RefSeq" id="WP_140527832.1">
    <property type="nucleotide sequence ID" value="NZ_SDPD01000010.1"/>
</dbReference>
<feature type="domain" description="Trimeric autotransporter adhesin YadA-like head" evidence="12">
    <location>
        <begin position="145"/>
        <end position="169"/>
    </location>
</feature>
<keyword evidence="8" id="KW-0653">Protein transport</keyword>
<dbReference type="Gene3D" id="3.90.1780.10">
    <property type="entry name" value="Trimeric adhesin"/>
    <property type="match status" value="3"/>
</dbReference>
<dbReference type="GO" id="GO:0009986">
    <property type="term" value="C:cell surface"/>
    <property type="evidence" value="ECO:0007669"/>
    <property type="project" value="UniProtKB-SubCell"/>
</dbReference>
<comment type="similarity">
    <text evidence="3">Belongs to the autotransporter-2 (AT-2) (TC 1.B.40) family.</text>
</comment>
<dbReference type="Gene3D" id="2.150.10.10">
    <property type="entry name" value="Serralysin-like metalloprotease, C-terminal"/>
    <property type="match status" value="7"/>
</dbReference>
<name>A0A502LDG6_HAEHA</name>
<comment type="subcellular location">
    <subcellularLocation>
        <location evidence="2">Cell outer membrane</location>
    </subcellularLocation>
    <subcellularLocation>
        <location evidence="1">Cell surface</location>
    </subcellularLocation>
</comment>
<keyword evidence="7" id="KW-0732">Signal</keyword>
<feature type="domain" description="Trimeric autotransporter adhesin YadA-like stalk" evidence="13">
    <location>
        <begin position="1759"/>
        <end position="1798"/>
    </location>
</feature>
<dbReference type="InterPro" id="IPR008640">
    <property type="entry name" value="Adhesin_Head_dom"/>
</dbReference>
<dbReference type="Proteomes" id="UP000316282">
    <property type="component" value="Unassembled WGS sequence"/>
</dbReference>
<feature type="domain" description="Trimeric autotransporter adhesin YadA-like head" evidence="12">
    <location>
        <begin position="623"/>
        <end position="645"/>
    </location>
</feature>
<dbReference type="Gene3D" id="3.30.1300.30">
    <property type="entry name" value="GSPII I/J protein-like"/>
    <property type="match status" value="1"/>
</dbReference>
<evidence type="ECO:0000259" key="14">
    <source>
        <dbReference type="Pfam" id="PF13018"/>
    </source>
</evidence>
<evidence type="ECO:0000256" key="10">
    <source>
        <dbReference type="ARBA" id="ARBA00023237"/>
    </source>
</evidence>
<keyword evidence="10" id="KW-0998">Cell outer membrane</keyword>
<feature type="domain" description="Trimeric autotransporter adhesin YadA-like head" evidence="12">
    <location>
        <begin position="271"/>
        <end position="297"/>
    </location>
</feature>
<protein>
    <recommendedName>
        <fullName evidence="17">Adhesin</fullName>
    </recommendedName>
</protein>
<evidence type="ECO:0000313" key="16">
    <source>
        <dbReference type="Proteomes" id="UP000316282"/>
    </source>
</evidence>
<feature type="domain" description="Trimeric autotransporter adhesin YadA-like head" evidence="12">
    <location>
        <begin position="343"/>
        <end position="369"/>
    </location>
</feature>
<feature type="domain" description="Trimeric autotransporter adhesin YadA-like head" evidence="12">
    <location>
        <begin position="591"/>
        <end position="617"/>
    </location>
</feature>
<evidence type="ECO:0000256" key="6">
    <source>
        <dbReference type="ARBA" id="ARBA00022692"/>
    </source>
</evidence>
<dbReference type="Pfam" id="PF05662">
    <property type="entry name" value="YadA_stalk"/>
    <property type="match status" value="6"/>
</dbReference>
<evidence type="ECO:0000256" key="9">
    <source>
        <dbReference type="ARBA" id="ARBA00023136"/>
    </source>
</evidence>
<feature type="domain" description="ESPR" evidence="14">
    <location>
        <begin position="1"/>
        <end position="48"/>
    </location>
</feature>
<keyword evidence="5" id="KW-1134">Transmembrane beta strand</keyword>
<feature type="domain" description="Trimeric autotransporter adhesin YadA-like head" evidence="12">
    <location>
        <begin position="122"/>
        <end position="141"/>
    </location>
</feature>
<dbReference type="Gene3D" id="6.10.250.2120">
    <property type="match status" value="1"/>
</dbReference>
<dbReference type="Pfam" id="PF13018">
    <property type="entry name" value="ESPR"/>
    <property type="match status" value="1"/>
</dbReference>
<dbReference type="InterPro" id="IPR008635">
    <property type="entry name" value="Coiled_stalk_dom"/>
</dbReference>
<dbReference type="InterPro" id="IPR037174">
    <property type="entry name" value="Trimeric_adhesin"/>
</dbReference>
<dbReference type="InterPro" id="IPR024973">
    <property type="entry name" value="ESPR"/>
</dbReference>
<evidence type="ECO:0000259" key="11">
    <source>
        <dbReference type="Pfam" id="PF03895"/>
    </source>
</evidence>
<dbReference type="GO" id="GO:0015031">
    <property type="term" value="P:protein transport"/>
    <property type="evidence" value="ECO:0007669"/>
    <property type="project" value="UniProtKB-KW"/>
</dbReference>
<evidence type="ECO:0000256" key="5">
    <source>
        <dbReference type="ARBA" id="ARBA00022452"/>
    </source>
</evidence>
<evidence type="ECO:0008006" key="17">
    <source>
        <dbReference type="Google" id="ProtNLM"/>
    </source>
</evidence>
<evidence type="ECO:0000256" key="2">
    <source>
        <dbReference type="ARBA" id="ARBA00004442"/>
    </source>
</evidence>
<dbReference type="Gene3D" id="6.20.50.100">
    <property type="match status" value="1"/>
</dbReference>
<dbReference type="Pfam" id="PF03895">
    <property type="entry name" value="YadA_anchor"/>
    <property type="match status" value="1"/>
</dbReference>
<evidence type="ECO:0000256" key="8">
    <source>
        <dbReference type="ARBA" id="ARBA00022927"/>
    </source>
</evidence>
<dbReference type="InterPro" id="IPR011049">
    <property type="entry name" value="Serralysin-like_metalloprot_C"/>
</dbReference>
<evidence type="ECO:0000256" key="7">
    <source>
        <dbReference type="ARBA" id="ARBA00022729"/>
    </source>
</evidence>
<dbReference type="SUPFAM" id="SSF54523">
    <property type="entry name" value="Pili subunits"/>
    <property type="match status" value="1"/>
</dbReference>
<dbReference type="InterPro" id="IPR005594">
    <property type="entry name" value="YadA_C"/>
</dbReference>
<evidence type="ECO:0000259" key="13">
    <source>
        <dbReference type="Pfam" id="PF05662"/>
    </source>
</evidence>
<evidence type="ECO:0000259" key="12">
    <source>
        <dbReference type="Pfam" id="PF05658"/>
    </source>
</evidence>
<comment type="caution">
    <text evidence="15">The sequence shown here is derived from an EMBL/GenBank/DDBJ whole genome shotgun (WGS) entry which is preliminary data.</text>
</comment>
<feature type="domain" description="Trimeric autotransporter adhesin YadA-like head" evidence="12">
    <location>
        <begin position="243"/>
        <end position="269"/>
    </location>
</feature>
<sequence length="1870" mass="191153">MNHIYKVIWNTITQTWVAVSELSRAKGKTKSSKTLSAVVLAAVSAGAIVGDAEAAYTEGVGKGIAISLKGGALPADAKKEWSIAIGTNASAENGYDIAIGGHSHAKSKDTRGSEGKLLEGAAIAIGKETKAIGQGTIAIGRKTLAEGEYGSAYGAQAKATGDQSTALGYVANATAANSLAAGALAQAQGQSSVALGRDAQAWGIGASAVGEGSRANNWNAFAGGNGAQATGSWATAVGPSTLASGEASAAYGDGSNATGKKSIATGSHAFASAENAIAIGNSTTAQANNTIAIGPDATANQNAEGSLVVGRGAVANATDVTVIGPVAQANGANATAVGRGAAANGTESTALGRGTKADGNQSVALGKGAQATVDSGVALGDSSVADRTARSQNGIVINTSDPSKSTGFNTENSVYAPVRLVDAPEALNLIKNTIKGNKGAVSVGDSGNTRQIINVAAGSADSDAVNVAQLKAVAGAIKHYDVVSPNGDITVTHPDPHDPNKTVWNLNLNPDRVKEITKWKLRDVEENGNPKAGQTDALVKGDETVTFQDTDTIDVERVGTDGKTLKFHTKKNIKYFSVNSNGGGNENNNGATATDAIAIGKDASSTGSNAVSLGLGAKALGANNTAIGPGAQAKDVRTTAIGYNAKAEAASAVGIGYEANATHSRSVAIGQDATASANNAIALGSSRQHGENKTTASAEHAVAIGSGAEANIANGIALGSESKTTATSASGQSGFDASQEAEGVRKNKYNELTGKNLTSNLAGLSIGNDGKTRQINHLAAGKADDDAVNVAQLKSVNLAFKGDNNTKGDVRLHDQRFSVVGATNDFITTKANDNKLEIGTKQGTFSTTNGKSSSSKQGLATTTAVANAINKSGWEVQAKGTTVGLVNPGDKVNFTNSDKSIEIEYSVEASGLSTIKFKAVTAEIKTEEQPPVAEIIVKDGKTTITQDTTKTATATGRFVVPTGNDTNKYALATAYDVADKVNRTGWNLYTNGGARSLINPGDYVNFKSGNATNATVVTQASEGATISYDVNVDNTTIKINSHNELAANTVDLTVNKTGDKAGTVGTPEDADKGKLVTAENITKAINKSYWVAKRGDSVTTNADSGDGDSNIAAGNNVTFVAGKNIALQKDGNKFIYATKDDVTFTDVTTTNTTTTNLTVKSGGNVDMGNNKVKNVADGKLTSDSKEAVNGSQLYHVMTNATAGWNLSVNNGKDKGNVKPGAQVDLNNSDGNIIISKNANNVTFNFNPNATFGVKGEQGKDGIDGSIGVNGKDGSSVVINGKDGSIGLNGKDGKNGLTIKGDKGAVGVDGTNGKDGKDGMTRIVYTDNNKVKHEVATLDDGQKYAGDNYVAAKDNQAESNVIAKKANERLDIVGGAKGNLTEDNIGVNAKDGKLHVQLAKELKDLTSAEFNDGKDKTKTEITHNGIAITPVNPENGKTSVTLTDKGLNNGGNKITHVAEGTDDNDAVNVKQLKDFKSEVAKGGLTFEGNSGTHKAELNTTVNIKGGEGNTDAKQFDNGKNVMTAVNGNTVTVSIKKTPEVEGINITDTTGNVKIKLTQTNEGLKVSDGNDNATRITNVKAGEKDTDAVNVKQLKAAKTKVEAGENIEITSSTDKTNGQTIYKVSAKGINDTSAAVKAGSNHVEVTKAANTHKDGSTTVTDYTVDLSKETKEDIKKGVDAHTEVTTKGLTFNADHGTTGVKKLGSKVAVNGDGKNITTTADENGVKVSMKDDIKVNSVTAKEVKVGDVNINENGINAGGKRITNVAPGKDGTDAVNVNQLKYVAGNISNQINNVDKGLRAGIAGALASGGLYHVTTAGKSMVSVGAGTYRGQNALAVGYSRLSDNGKVGVKFTVNSNSQGHSGASASVGYQW</sequence>
<feature type="domain" description="Trimeric autotransporter adhesin YadA-like stalk" evidence="13">
    <location>
        <begin position="774"/>
        <end position="807"/>
    </location>
</feature>
<keyword evidence="9" id="KW-0472">Membrane</keyword>
<feature type="domain" description="Trimeric autotransporter adhesin YadA-like head" evidence="12">
    <location>
        <begin position="187"/>
        <end position="210"/>
    </location>
</feature>
<dbReference type="Pfam" id="PF05658">
    <property type="entry name" value="YadA_head"/>
    <property type="match status" value="12"/>
</dbReference>
<feature type="domain" description="Trimeric autotransporter adhesin YadA-like stalk" evidence="13">
    <location>
        <begin position="451"/>
        <end position="478"/>
    </location>
</feature>
<feature type="domain" description="Trimeric autotransporter adhesin YadA-like head" evidence="12">
    <location>
        <begin position="321"/>
        <end position="341"/>
    </location>
</feature>
<feature type="domain" description="Trimeric autotransporter adhesin YadA-like stalk" evidence="13">
    <location>
        <begin position="1452"/>
        <end position="1482"/>
    </location>
</feature>
<keyword evidence="6" id="KW-0812">Transmembrane</keyword>